<proteinExistence type="predicted"/>
<protein>
    <submittedName>
        <fullName evidence="1">Uncharacterized protein</fullName>
    </submittedName>
</protein>
<reference evidence="1 2" key="1">
    <citation type="submission" date="2019-07" db="EMBL/GenBank/DDBJ databases">
        <authorList>
            <person name="Jastrzebski P J."/>
            <person name="Paukszto L."/>
            <person name="Jastrzebski P J."/>
        </authorList>
    </citation>
    <scope>NUCLEOTIDE SEQUENCE [LARGE SCALE GENOMIC DNA]</scope>
    <source>
        <strain evidence="1 2">WMS-il1</strain>
    </source>
</reference>
<accession>A0A564Y535</accession>
<dbReference type="EMBL" id="CABIJS010000066">
    <property type="protein sequence ID" value="VUZ41614.1"/>
    <property type="molecule type" value="Genomic_DNA"/>
</dbReference>
<name>A0A564Y535_HYMDI</name>
<evidence type="ECO:0000313" key="2">
    <source>
        <dbReference type="Proteomes" id="UP000321570"/>
    </source>
</evidence>
<dbReference type="AlphaFoldDB" id="A0A564Y535"/>
<sequence>MSIEAEPGVNIVGVTFSYPILNPRNSYVWFRQLENNFHLRCITKQKTMFQQVFPLSQPISQLKSSTLSMKHWKTTFMTHLEELSSVVYLILRRNVYKNCSHKSNYEVRLPLNFSVICDPSMVKQR</sequence>
<gene>
    <name evidence="1" type="ORF">WMSIL1_LOCUS2480</name>
</gene>
<dbReference type="Proteomes" id="UP000321570">
    <property type="component" value="Unassembled WGS sequence"/>
</dbReference>
<organism evidence="1 2">
    <name type="scientific">Hymenolepis diminuta</name>
    <name type="common">Rat tapeworm</name>
    <dbReference type="NCBI Taxonomy" id="6216"/>
    <lineage>
        <taxon>Eukaryota</taxon>
        <taxon>Metazoa</taxon>
        <taxon>Spiralia</taxon>
        <taxon>Lophotrochozoa</taxon>
        <taxon>Platyhelminthes</taxon>
        <taxon>Cestoda</taxon>
        <taxon>Eucestoda</taxon>
        <taxon>Cyclophyllidea</taxon>
        <taxon>Hymenolepididae</taxon>
        <taxon>Hymenolepis</taxon>
    </lineage>
</organism>
<keyword evidence="2" id="KW-1185">Reference proteome</keyword>
<evidence type="ECO:0000313" key="1">
    <source>
        <dbReference type="EMBL" id="VUZ41614.1"/>
    </source>
</evidence>